<evidence type="ECO:0008006" key="4">
    <source>
        <dbReference type="Google" id="ProtNLM"/>
    </source>
</evidence>
<dbReference type="InterPro" id="IPR025293">
    <property type="entry name" value="YfiR/HmsC-like"/>
</dbReference>
<proteinExistence type="predicted"/>
<organism evidence="2 3">
    <name type="scientific">Paraglaciecola mesophila</name>
    <dbReference type="NCBI Taxonomy" id="197222"/>
    <lineage>
        <taxon>Bacteria</taxon>
        <taxon>Pseudomonadati</taxon>
        <taxon>Pseudomonadota</taxon>
        <taxon>Gammaproteobacteria</taxon>
        <taxon>Alteromonadales</taxon>
        <taxon>Alteromonadaceae</taxon>
        <taxon>Paraglaciecola</taxon>
    </lineage>
</organism>
<evidence type="ECO:0000313" key="3">
    <source>
        <dbReference type="Proteomes" id="UP000464524"/>
    </source>
</evidence>
<dbReference type="Pfam" id="PF13689">
    <property type="entry name" value="DUF4154"/>
    <property type="match status" value="1"/>
</dbReference>
<feature type="chain" id="PRO_5032943259" description="YfiR family protein" evidence="1">
    <location>
        <begin position="27"/>
        <end position="173"/>
    </location>
</feature>
<dbReference type="KEGG" id="pmes:FX988_01419"/>
<keyword evidence="1" id="KW-0732">Signal</keyword>
<protein>
    <recommendedName>
        <fullName evidence="4">YfiR family protein</fullName>
    </recommendedName>
</protein>
<sequence>MKEKVAVKLCKCILLLCVLFAQWGHAEEEITKERKLKAAYVLNFIKYMSWPVDSGAQNEFRLCVHSDEPFYHFMQALVTRHNQGANKVRIVVGHTLQEPLCHLAYFQSSIEQSLIQIRRAVVVVESLDVKQVHAAIRFYTQAQKVRFEFDIAQLAKVDVIASSELLKLARIIR</sequence>
<reference evidence="2 3" key="1">
    <citation type="submission" date="2019-12" db="EMBL/GenBank/DDBJ databases">
        <title>Genome sequencing and assembly of endphytes of Porphyra tenera.</title>
        <authorList>
            <person name="Park J.M."/>
            <person name="Shin R."/>
            <person name="Jo S.H."/>
        </authorList>
    </citation>
    <scope>NUCLEOTIDE SEQUENCE [LARGE SCALE GENOMIC DNA]</scope>
    <source>
        <strain evidence="2 3">GPM4</strain>
    </source>
</reference>
<dbReference type="Proteomes" id="UP000464524">
    <property type="component" value="Chromosome"/>
</dbReference>
<gene>
    <name evidence="2" type="ORF">FX988_01419</name>
</gene>
<feature type="signal peptide" evidence="1">
    <location>
        <begin position="1"/>
        <end position="26"/>
    </location>
</feature>
<dbReference type="AlphaFoldDB" id="A0A857JJM9"/>
<keyword evidence="3" id="KW-1185">Reference proteome</keyword>
<dbReference type="EMBL" id="CP047656">
    <property type="protein sequence ID" value="QHJ11191.1"/>
    <property type="molecule type" value="Genomic_DNA"/>
</dbReference>
<dbReference type="OrthoDB" id="277577at2"/>
<name>A0A857JJM9_9ALTE</name>
<evidence type="ECO:0000256" key="1">
    <source>
        <dbReference type="SAM" id="SignalP"/>
    </source>
</evidence>
<evidence type="ECO:0000313" key="2">
    <source>
        <dbReference type="EMBL" id="QHJ11191.1"/>
    </source>
</evidence>
<accession>A0A857JJM9</accession>